<accession>A0A239TL78</accession>
<dbReference type="PANTHER" id="PTHR36849">
    <property type="entry name" value="CYTOPLASMIC PROTEIN-RELATED"/>
    <property type="match status" value="1"/>
</dbReference>
<proteinExistence type="predicted"/>
<dbReference type="OrthoDB" id="9790745at2"/>
<dbReference type="AlphaFoldDB" id="A0A239TL78"/>
<dbReference type="EMBL" id="BKAR01000048">
    <property type="protein sequence ID" value="GEP85779.1"/>
    <property type="molecule type" value="Genomic_DNA"/>
</dbReference>
<protein>
    <submittedName>
        <fullName evidence="1">Uncharacterized protein</fullName>
    </submittedName>
</protein>
<dbReference type="PANTHER" id="PTHR36849:SF1">
    <property type="entry name" value="CYTOPLASMIC PROTEIN"/>
    <property type="match status" value="1"/>
</dbReference>
<gene>
    <name evidence="1" type="ORF">SPI02_23640</name>
</gene>
<dbReference type="Proteomes" id="UP000321736">
    <property type="component" value="Unassembled WGS sequence"/>
</dbReference>
<name>A0A239TL78_9STAP</name>
<dbReference type="InterPro" id="IPR052552">
    <property type="entry name" value="YeaO-like"/>
</dbReference>
<keyword evidence="2" id="KW-1185">Reference proteome</keyword>
<dbReference type="RefSeq" id="WP_095103439.1">
    <property type="nucleotide sequence ID" value="NZ_BKAR01000048.1"/>
</dbReference>
<organism evidence="1 2">
    <name type="scientific">Staphylococcus piscifermentans</name>
    <dbReference type="NCBI Taxonomy" id="70258"/>
    <lineage>
        <taxon>Bacteria</taxon>
        <taxon>Bacillati</taxon>
        <taxon>Bacillota</taxon>
        <taxon>Bacilli</taxon>
        <taxon>Bacillales</taxon>
        <taxon>Staphylococcaceae</taxon>
        <taxon>Staphylococcus</taxon>
    </lineage>
</organism>
<reference evidence="1 2" key="1">
    <citation type="submission" date="2019-07" db="EMBL/GenBank/DDBJ databases">
        <title>Whole genome shotgun sequence of Staphylococcus piscifermentans NBRC 109625.</title>
        <authorList>
            <person name="Hosoyama A."/>
            <person name="Uohara A."/>
            <person name="Ohji S."/>
            <person name="Ichikawa N."/>
        </authorList>
    </citation>
    <scope>NUCLEOTIDE SEQUENCE [LARGE SCALE GENOMIC DNA]</scope>
    <source>
        <strain evidence="1 2">NBRC 109625</strain>
    </source>
</reference>
<comment type="caution">
    <text evidence="1">The sequence shown here is derived from an EMBL/GenBank/DDBJ whole genome shotgun (WGS) entry which is preliminary data.</text>
</comment>
<evidence type="ECO:0000313" key="1">
    <source>
        <dbReference type="EMBL" id="GEP85779.1"/>
    </source>
</evidence>
<evidence type="ECO:0000313" key="2">
    <source>
        <dbReference type="Proteomes" id="UP000321736"/>
    </source>
</evidence>
<dbReference type="Pfam" id="PF22752">
    <property type="entry name" value="DUF488-N3i"/>
    <property type="match status" value="1"/>
</dbReference>
<sequence>MTVKIERIYEDKAQNDGVRVLVDRVWPRGISKENANLDEWMKNIGPSTELRKWFGHDPDKFDEFKKKYIDELKNNKEQHEELKVLEGIINDARKDVVLLYSAKDEEHNQAVVLQEYLKEQGYK</sequence>